<evidence type="ECO:0000313" key="1">
    <source>
        <dbReference type="EMBL" id="KRY63876.1"/>
    </source>
</evidence>
<gene>
    <name evidence="1" type="ORF">T4D_16117</name>
</gene>
<name>A0A0V1DR14_TRIPS</name>
<dbReference type="EMBL" id="JYDT01001913">
    <property type="protein sequence ID" value="KRY63876.1"/>
    <property type="molecule type" value="Genomic_DNA"/>
</dbReference>
<sequence length="84" mass="9180">MEATKRIARLSVGFMCFDDFACPSCYSQGLPIPFSVDGMLLIENAYGLQMSIFGSASIGIAVIVDVMKHRLVFNPRTGSIIFRG</sequence>
<dbReference type="Proteomes" id="UP000054995">
    <property type="component" value="Unassembled WGS sequence"/>
</dbReference>
<reference evidence="1 2" key="1">
    <citation type="submission" date="2015-01" db="EMBL/GenBank/DDBJ databases">
        <title>Evolution of Trichinella species and genotypes.</title>
        <authorList>
            <person name="Korhonen P.K."/>
            <person name="Edoardo P."/>
            <person name="Giuseppe L.R."/>
            <person name="Gasser R.B."/>
        </authorList>
    </citation>
    <scope>NUCLEOTIDE SEQUENCE [LARGE SCALE GENOMIC DNA]</scope>
    <source>
        <strain evidence="1">ISS470</strain>
    </source>
</reference>
<comment type="caution">
    <text evidence="1">The sequence shown here is derived from an EMBL/GenBank/DDBJ whole genome shotgun (WGS) entry which is preliminary data.</text>
</comment>
<proteinExistence type="predicted"/>
<accession>A0A0V1DR14</accession>
<dbReference type="AlphaFoldDB" id="A0A0V1DR14"/>
<organism evidence="1 2">
    <name type="scientific">Trichinella pseudospiralis</name>
    <name type="common">Parasitic roundworm</name>
    <dbReference type="NCBI Taxonomy" id="6337"/>
    <lineage>
        <taxon>Eukaryota</taxon>
        <taxon>Metazoa</taxon>
        <taxon>Ecdysozoa</taxon>
        <taxon>Nematoda</taxon>
        <taxon>Enoplea</taxon>
        <taxon>Dorylaimia</taxon>
        <taxon>Trichinellida</taxon>
        <taxon>Trichinellidae</taxon>
        <taxon>Trichinella</taxon>
    </lineage>
</organism>
<feature type="non-terminal residue" evidence="1">
    <location>
        <position position="84"/>
    </location>
</feature>
<protein>
    <submittedName>
        <fullName evidence="1">Uncharacterized protein</fullName>
    </submittedName>
</protein>
<keyword evidence="2" id="KW-1185">Reference proteome</keyword>
<evidence type="ECO:0000313" key="2">
    <source>
        <dbReference type="Proteomes" id="UP000054995"/>
    </source>
</evidence>